<evidence type="ECO:0000259" key="5">
    <source>
        <dbReference type="PROSITE" id="PS51762"/>
    </source>
</evidence>
<dbReference type="PROSITE" id="PS51762">
    <property type="entry name" value="GH16_2"/>
    <property type="match status" value="1"/>
</dbReference>
<dbReference type="PANTHER" id="PTHR10963:SF55">
    <property type="entry name" value="GLYCOSIDE HYDROLASE FAMILY 16 PROTEIN"/>
    <property type="match status" value="1"/>
</dbReference>
<feature type="domain" description="SLH" evidence="4">
    <location>
        <begin position="121"/>
        <end position="184"/>
    </location>
</feature>
<dbReference type="InterPro" id="IPR001119">
    <property type="entry name" value="SLH_dom"/>
</dbReference>
<evidence type="ECO:0000313" key="7">
    <source>
        <dbReference type="Proteomes" id="UP000300879"/>
    </source>
</evidence>
<dbReference type="InterPro" id="IPR050546">
    <property type="entry name" value="Glycosyl_Hydrlase_16"/>
</dbReference>
<dbReference type="Pfam" id="PF00395">
    <property type="entry name" value="SLH"/>
    <property type="match status" value="3"/>
</dbReference>
<dbReference type="CDD" id="cd08023">
    <property type="entry name" value="GH16_laminarinase_like"/>
    <property type="match status" value="1"/>
</dbReference>
<dbReference type="Pfam" id="PF00722">
    <property type="entry name" value="Glyco_hydro_16"/>
    <property type="match status" value="1"/>
</dbReference>
<protein>
    <submittedName>
        <fullName evidence="6">Glucan endo-1,3-beta-D-glucosidase</fullName>
    </submittedName>
</protein>
<keyword evidence="2" id="KW-0378">Hydrolase</keyword>
<dbReference type="Gene3D" id="2.60.120.200">
    <property type="match status" value="1"/>
</dbReference>
<dbReference type="Pfam" id="PF02018">
    <property type="entry name" value="CBM_4_9"/>
    <property type="match status" value="3"/>
</dbReference>
<feature type="region of interest" description="Disordered" evidence="3">
    <location>
        <begin position="370"/>
        <end position="448"/>
    </location>
</feature>
<dbReference type="InterPro" id="IPR008979">
    <property type="entry name" value="Galactose-bd-like_sf"/>
</dbReference>
<accession>A0A4P8XGH1</accession>
<evidence type="ECO:0000256" key="1">
    <source>
        <dbReference type="ARBA" id="ARBA00006865"/>
    </source>
</evidence>
<evidence type="ECO:0000313" key="6">
    <source>
        <dbReference type="EMBL" id="QCT01556.1"/>
    </source>
</evidence>
<evidence type="ECO:0000256" key="2">
    <source>
        <dbReference type="ARBA" id="ARBA00022801"/>
    </source>
</evidence>
<proteinExistence type="inferred from homology"/>
<dbReference type="InterPro" id="IPR013320">
    <property type="entry name" value="ConA-like_dom_sf"/>
</dbReference>
<dbReference type="InterPro" id="IPR003305">
    <property type="entry name" value="CenC_carb-bd"/>
</dbReference>
<name>A0A4P8XGH1_9BACL</name>
<dbReference type="Gene3D" id="2.60.120.260">
    <property type="entry name" value="Galactose-binding domain-like"/>
    <property type="match status" value="4"/>
</dbReference>
<dbReference type="InterPro" id="IPR000757">
    <property type="entry name" value="Beta-glucanase-like"/>
</dbReference>
<dbReference type="KEGG" id="palo:E6C60_0835"/>
<gene>
    <name evidence="6" type="ORF">E6C60_0835</name>
</gene>
<dbReference type="PROSITE" id="PS51272">
    <property type="entry name" value="SLH"/>
    <property type="match status" value="3"/>
</dbReference>
<dbReference type="GO" id="GO:0004553">
    <property type="term" value="F:hydrolase activity, hydrolyzing O-glycosyl compounds"/>
    <property type="evidence" value="ECO:0007669"/>
    <property type="project" value="InterPro"/>
</dbReference>
<feature type="compositionally biased region" description="Polar residues" evidence="3">
    <location>
        <begin position="426"/>
        <end position="437"/>
    </location>
</feature>
<feature type="domain" description="SLH" evidence="4">
    <location>
        <begin position="185"/>
        <end position="247"/>
    </location>
</feature>
<organism evidence="6 7">
    <name type="scientific">Paenibacillus algicola</name>
    <dbReference type="NCBI Taxonomy" id="2565926"/>
    <lineage>
        <taxon>Bacteria</taxon>
        <taxon>Bacillati</taxon>
        <taxon>Bacillota</taxon>
        <taxon>Bacilli</taxon>
        <taxon>Bacillales</taxon>
        <taxon>Paenibacillaceae</taxon>
        <taxon>Paenibacillus</taxon>
    </lineage>
</organism>
<feature type="domain" description="GH16" evidence="5">
    <location>
        <begin position="431"/>
        <end position="705"/>
    </location>
</feature>
<reference evidence="6 7" key="1">
    <citation type="submission" date="2019-05" db="EMBL/GenBank/DDBJ databases">
        <authorList>
            <person name="Chen C."/>
        </authorList>
    </citation>
    <scope>NUCLEOTIDE SEQUENCE [LARGE SCALE GENOMIC DNA]</scope>
    <source>
        <strain evidence="6 7">HB172198</strain>
    </source>
</reference>
<evidence type="ECO:0000259" key="4">
    <source>
        <dbReference type="PROSITE" id="PS51272"/>
    </source>
</evidence>
<dbReference type="PANTHER" id="PTHR10963">
    <property type="entry name" value="GLYCOSYL HYDROLASE-RELATED"/>
    <property type="match status" value="1"/>
</dbReference>
<dbReference type="SUPFAM" id="SSF49899">
    <property type="entry name" value="Concanavalin A-like lectins/glucanases"/>
    <property type="match status" value="1"/>
</dbReference>
<dbReference type="EMBL" id="CP040396">
    <property type="protein sequence ID" value="QCT01556.1"/>
    <property type="molecule type" value="Genomic_DNA"/>
</dbReference>
<dbReference type="Proteomes" id="UP000300879">
    <property type="component" value="Chromosome"/>
</dbReference>
<feature type="compositionally biased region" description="Low complexity" evidence="3">
    <location>
        <begin position="398"/>
        <end position="417"/>
    </location>
</feature>
<evidence type="ECO:0000256" key="3">
    <source>
        <dbReference type="SAM" id="MobiDB-lite"/>
    </source>
</evidence>
<comment type="similarity">
    <text evidence="1">Belongs to the glycosyl hydrolase 16 family.</text>
</comment>
<sequence length="1381" mass="150069">MEEIIIDQEGYFKMTALSKKSGSSKPGTRLRKRTALVLSLLLAATHVPVTGGAWTTQVSAQSTLVNQLEEKSHWAAPVLQKWHNEGLLTGYPDGSLRPDQVITRAELVKLLHTMFGFNEQGSASFHDVKAEQWFAAAVSAVEAAGYVRGYPDGSFRPSQAVTREQAAHVLAGLFSLNATADTSLTGYKDAGDVSKYAQESTAKLAASGILQGYPDGTLRPRTPLTRAELVSLLERLAPRMMKQGETLTGETVKGNLLVRAAGAVIRNTIVNGNVFLAAGIGEGDASLEQTTVKGTLFVHGGGSNSIYLADSSVEELQLNKQEGPVRIVISGASEIGRVDVQTPAVIEVEEGASIEVIHIHSGAAGTTITGKGQIREITNEGDEVTLNGKTLGRGKTEPVGGVAPQTPGGTPQTPAAPGSGGGTPQIPSVPNPGSGNPQPEPGDESDWTLVWSDEFDGTGSNLDVNGVNLDLWDYQLGTGAEYGLDGWGNNEQQYYRAENAKVENGSLIIEARNDGYGGKPYTSSRLYTQPTFTKKYGRFEARMKLPVGSGFWPAFWMMPADNRYGGWAASGEIDIMEARGRLPGEVGGTIHYGESWPLNRSTGAEYHFPEGTDISDFHTYAVEWEPGVLRWYVDGELYQELTNWDSWGKNMPAKYAFPAPFDQEFYLILNLAVGGNYDGGRNPDASLLPSTMEVDYVRVYELTGRPYNTPVEPQVLAEPLPEGAKEAVNGNYVHDMLYEQPIKEVAADGEALSPDYWNFVHISTFGGNGTAAVELLDGIPFAKLGITAAGNAAHAVQLIQHVSLGKGRWYKLSFDAKAGADRTMAVKLGGGADRGWGAYSRTLEAQLSPELQRYELVFQMEKETDLNARLEFNAGLNMSSVWIGNVKLEESNAPALYPDEPKPPVNDNYIYNGTFDLGRIDRMTFWHLMTDGAAATAAVDPAARELKAAITDGGASETAVKLVQPGVRLVGGSSYKLSFDARADQERTIQAALWNKEGTVIYAAPQAIELTEQMEIKTVTFEMQAPSDEEGQLVFLLGGRAGDVYLDNVSLTREGNSANELSLDEQFPLKNGSFSRGTANWSEHVQGRWDGWDQQTRYSVEDGELKFHISSAGNQPWDVMLMQTDFPLRSGSTYVVSMDARSTMDRPVELVIETGQQRYLEETVQLTDSMQHFSFELPVNDDLEVSFRLLMGKLAGLQSGSHDIYVDNIRVEQKGARDQAFLAVNGDFSDGLTGWGTHLQGQYDGPSSASFQEDAGEARVSINHAGINPWDIILMQTNKSLKQGQTYLVSFKARSTSPRAIEAVIDNHEYTRFLNETIDLTSEMQIFSFEVTLESDQNAGLKFLMGAAPGIGADRHDIYIDDVQMELKGAREAISGATVAP</sequence>
<feature type="domain" description="SLH" evidence="4">
    <location>
        <begin position="62"/>
        <end position="120"/>
    </location>
</feature>
<keyword evidence="7" id="KW-1185">Reference proteome</keyword>
<dbReference type="SUPFAM" id="SSF49785">
    <property type="entry name" value="Galactose-binding domain-like"/>
    <property type="match status" value="4"/>
</dbReference>
<dbReference type="GO" id="GO:0005975">
    <property type="term" value="P:carbohydrate metabolic process"/>
    <property type="evidence" value="ECO:0007669"/>
    <property type="project" value="InterPro"/>
</dbReference>